<dbReference type="SUPFAM" id="SSF52540">
    <property type="entry name" value="P-loop containing nucleoside triphosphate hydrolases"/>
    <property type="match status" value="1"/>
</dbReference>
<evidence type="ECO:0000313" key="2">
    <source>
        <dbReference type="Proteomes" id="UP000095601"/>
    </source>
</evidence>
<proteinExistence type="predicted"/>
<dbReference type="Proteomes" id="UP000095601">
    <property type="component" value="Unassembled WGS sequence"/>
</dbReference>
<dbReference type="AlphaFoldDB" id="A0A1E5UE25"/>
<evidence type="ECO:0000313" key="1">
    <source>
        <dbReference type="EMBL" id="OEL11156.1"/>
    </source>
</evidence>
<comment type="caution">
    <text evidence="1">The sequence shown here is derived from an EMBL/GenBank/DDBJ whole genome shotgun (WGS) entry which is preliminary data.</text>
</comment>
<dbReference type="EMBL" id="MKGI01000049">
    <property type="protein sequence ID" value="OEL11156.1"/>
    <property type="molecule type" value="Genomic_DNA"/>
</dbReference>
<dbReference type="KEGG" id="cnr:EB819_03155"/>
<organism evidence="1 2">
    <name type="scientific">Cloacibacterium normanense</name>
    <dbReference type="NCBI Taxonomy" id="237258"/>
    <lineage>
        <taxon>Bacteria</taxon>
        <taxon>Pseudomonadati</taxon>
        <taxon>Bacteroidota</taxon>
        <taxon>Flavobacteriia</taxon>
        <taxon>Flavobacteriales</taxon>
        <taxon>Weeksellaceae</taxon>
    </lineage>
</organism>
<sequence>MAYIQKILFGSPGTGKSHKVDKELIPQKLKITSSENKIKTVFHPEYTYGDFLGKLVPHTKDNGKVEYKFFEGHFLIALAKALKNIHEAYDKDGELTGEIQNVVLVIDEINRGNSAAIFGTVFQLLDREDDGWSSYDINITQLEFLKLLELIGVKFTYDNKGEIDEYKLRPHDGLKQLKSLQEKIPYLNFDLVNRKVKLPPNLSIIGTMNTSDNSIYFMDSAFKRRWDWEFIDINPPASNYFNDIDSQLRPIDRELWKKMVDTTNNFIKSHSDKIRRIEDKQIGYYFIKGDTIQHEAIRNKLMFFLWDSVFSNEKKPLLELLNSSPIRVNNPITKNELVTFGDFVRFYKEFNTAIVKKIAN</sequence>
<dbReference type="PATRIC" id="fig|237258.4.peg.2536"/>
<dbReference type="STRING" id="237258.SAMN04489756_1366"/>
<dbReference type="InterPro" id="IPR052934">
    <property type="entry name" value="Methyl-DNA_Rec/Restrict_Enz"/>
</dbReference>
<dbReference type="PANTHER" id="PTHR37291">
    <property type="entry name" value="5-METHYLCYTOSINE-SPECIFIC RESTRICTION ENZYME B"/>
    <property type="match status" value="1"/>
</dbReference>
<dbReference type="Gene3D" id="3.40.50.300">
    <property type="entry name" value="P-loop containing nucleotide triphosphate hydrolases"/>
    <property type="match status" value="1"/>
</dbReference>
<gene>
    <name evidence="1" type="ORF">BHF72_2377</name>
</gene>
<protein>
    <submittedName>
        <fullName evidence="1">AAA domain family protein</fullName>
    </submittedName>
</protein>
<dbReference type="InterPro" id="IPR027417">
    <property type="entry name" value="P-loop_NTPase"/>
</dbReference>
<name>A0A1E5UE25_9FLAO</name>
<keyword evidence="2" id="KW-1185">Reference proteome</keyword>
<dbReference type="RefSeq" id="WP_069798674.1">
    <property type="nucleotide sequence ID" value="NZ_CP034157.1"/>
</dbReference>
<dbReference type="PANTHER" id="PTHR37291:SF1">
    <property type="entry name" value="TYPE IV METHYL-DIRECTED RESTRICTION ENZYME ECOKMCRB SUBUNIT"/>
    <property type="match status" value="1"/>
</dbReference>
<dbReference type="OrthoDB" id="9781481at2"/>
<accession>A0A1E5UE25</accession>
<reference evidence="1 2" key="1">
    <citation type="submission" date="2016-09" db="EMBL/GenBank/DDBJ databases">
        <authorList>
            <person name="Capua I."/>
            <person name="De Benedictis P."/>
            <person name="Joannis T."/>
            <person name="Lombin L.H."/>
            <person name="Cattoli G."/>
        </authorList>
    </citation>
    <scope>NUCLEOTIDE SEQUENCE [LARGE SCALE GENOMIC DNA]</scope>
    <source>
        <strain evidence="1 2">NRS-1</strain>
    </source>
</reference>